<dbReference type="PANTHER" id="PTHR28055">
    <property type="entry name" value="ALTERED INHERITANCE OF MITOCHONDRIA PROTEIN 41, MITOCHONDRIAL"/>
    <property type="match status" value="1"/>
</dbReference>
<dbReference type="InterPro" id="IPR019004">
    <property type="entry name" value="YqeY/Aim41"/>
</dbReference>
<comment type="caution">
    <text evidence="1">The sequence shown here is derived from an EMBL/GenBank/DDBJ whole genome shotgun (WGS) entry which is preliminary data.</text>
</comment>
<dbReference type="InterPro" id="IPR023168">
    <property type="entry name" value="GatB_Yqey_C_2"/>
</dbReference>
<dbReference type="SUPFAM" id="SSF89095">
    <property type="entry name" value="GatB/YqeY motif"/>
    <property type="match status" value="1"/>
</dbReference>
<gene>
    <name evidence="1" type="ORF">H0266_01410</name>
</gene>
<dbReference type="Proteomes" id="UP000571017">
    <property type="component" value="Unassembled WGS sequence"/>
</dbReference>
<sequence length="148" mass="16681">MTITERLTQDMKTAMKARDKQKLSTIRMVKASMQNEAIKLGTDSLSEEEEMTVLSREVKQRKDSLQEFKEAGRDDLVEGLQFELEVLQAYMPKQLTNDELEQIVQETIEEVGATTKADMGKVMTAVMPKVKGKADGSQVNKLVLQQLS</sequence>
<proteinExistence type="predicted"/>
<dbReference type="EMBL" id="JACEFG010000001">
    <property type="protein sequence ID" value="MBA2173550.1"/>
    <property type="molecule type" value="Genomic_DNA"/>
</dbReference>
<dbReference type="InterPro" id="IPR003789">
    <property type="entry name" value="Asn/Gln_tRNA_amidoTrase-B-like"/>
</dbReference>
<dbReference type="InterPro" id="IPR042184">
    <property type="entry name" value="YqeY/Aim41_N"/>
</dbReference>
<name>A0A838CNE4_9BACI</name>
<dbReference type="RefSeq" id="WP_181470605.1">
    <property type="nucleotide sequence ID" value="NZ_JACEFG010000001.1"/>
</dbReference>
<evidence type="ECO:0000313" key="2">
    <source>
        <dbReference type="Proteomes" id="UP000571017"/>
    </source>
</evidence>
<dbReference type="PANTHER" id="PTHR28055:SF1">
    <property type="entry name" value="ALTERED INHERITANCE OF MITOCHONDRIA PROTEIN 41, MITOCHONDRIAL"/>
    <property type="match status" value="1"/>
</dbReference>
<reference evidence="1 2" key="1">
    <citation type="journal article" date="2004" name="Extremophiles">
        <title>Halobacillus locisalis sp. nov., a halophilic bacterium isolated from a marine solar saltern of the Yellow Sea in Korea.</title>
        <authorList>
            <person name="Yoon J.H."/>
            <person name="Kang K.H."/>
            <person name="Oh T.K."/>
            <person name="Park Y.H."/>
        </authorList>
    </citation>
    <scope>NUCLEOTIDE SEQUENCE [LARGE SCALE GENOMIC DNA]</scope>
    <source>
        <strain evidence="1 2">KCTC 3788</strain>
    </source>
</reference>
<dbReference type="Gene3D" id="1.10.1510.10">
    <property type="entry name" value="Uncharacterised protein YqeY/AIM41 PF09424, N-terminal domain"/>
    <property type="match status" value="1"/>
</dbReference>
<evidence type="ECO:0000313" key="1">
    <source>
        <dbReference type="EMBL" id="MBA2173550.1"/>
    </source>
</evidence>
<accession>A0A838CNE4</accession>
<keyword evidence="2" id="KW-1185">Reference proteome</keyword>
<dbReference type="Gene3D" id="1.10.10.410">
    <property type="match status" value="1"/>
</dbReference>
<dbReference type="GO" id="GO:0016884">
    <property type="term" value="F:carbon-nitrogen ligase activity, with glutamine as amido-N-donor"/>
    <property type="evidence" value="ECO:0007669"/>
    <property type="project" value="InterPro"/>
</dbReference>
<dbReference type="AlphaFoldDB" id="A0A838CNE4"/>
<protein>
    <submittedName>
        <fullName evidence="1">GatB/YqeY domain-containing protein</fullName>
    </submittedName>
</protein>
<dbReference type="Pfam" id="PF09424">
    <property type="entry name" value="YqeY"/>
    <property type="match status" value="1"/>
</dbReference>
<organism evidence="1 2">
    <name type="scientific">Halobacillus locisalis</name>
    <dbReference type="NCBI Taxonomy" id="220753"/>
    <lineage>
        <taxon>Bacteria</taxon>
        <taxon>Bacillati</taxon>
        <taxon>Bacillota</taxon>
        <taxon>Bacilli</taxon>
        <taxon>Bacillales</taxon>
        <taxon>Bacillaceae</taxon>
        <taxon>Halobacillus</taxon>
    </lineage>
</organism>